<protein>
    <submittedName>
        <fullName evidence="2">Uncharacterized protein</fullName>
    </submittedName>
</protein>
<feature type="compositionally biased region" description="Polar residues" evidence="1">
    <location>
        <begin position="78"/>
        <end position="93"/>
    </location>
</feature>
<evidence type="ECO:0000313" key="2">
    <source>
        <dbReference type="Ensembl" id="ENSAPEP00000000036.1"/>
    </source>
</evidence>
<dbReference type="Pfam" id="PF00400">
    <property type="entry name" value="WD40"/>
    <property type="match status" value="2"/>
</dbReference>
<keyword evidence="3" id="KW-1185">Reference proteome</keyword>
<reference evidence="2" key="2">
    <citation type="submission" date="2025-08" db="UniProtKB">
        <authorList>
            <consortium name="Ensembl"/>
        </authorList>
    </citation>
    <scope>IDENTIFICATION</scope>
</reference>
<feature type="compositionally biased region" description="Polar residues" evidence="1">
    <location>
        <begin position="55"/>
        <end position="70"/>
    </location>
</feature>
<proteinExistence type="predicted"/>
<dbReference type="STRING" id="161767.ENSAPEP00000000036"/>
<dbReference type="PANTHER" id="PTHR45048:SF1">
    <property type="entry name" value="WD REPEAT-CONTAINING PROTEIN 88"/>
    <property type="match status" value="1"/>
</dbReference>
<feature type="region of interest" description="Disordered" evidence="1">
    <location>
        <begin position="55"/>
        <end position="93"/>
    </location>
</feature>
<evidence type="ECO:0000313" key="3">
    <source>
        <dbReference type="Proteomes" id="UP000265080"/>
    </source>
</evidence>
<evidence type="ECO:0000256" key="1">
    <source>
        <dbReference type="SAM" id="MobiDB-lite"/>
    </source>
</evidence>
<sequence>GSGITGSPDLYTYFAGLDGVYCLKGSGRFVCTASWDKTLKLWDLQAGGFRTHGGTTLQRGHEGSVSSCSFSADGEASEQGSRTSRNFINDHTF</sequence>
<dbReference type="Ensembl" id="ENSAPET00000000036.1">
    <property type="protein sequence ID" value="ENSAPEP00000000036.1"/>
    <property type="gene ID" value="ENSAPEG00000000027.1"/>
</dbReference>
<name>A0A3P8RIL0_AMPPE</name>
<dbReference type="PANTHER" id="PTHR45048">
    <property type="match status" value="1"/>
</dbReference>
<dbReference type="InterPro" id="IPR036322">
    <property type="entry name" value="WD40_repeat_dom_sf"/>
</dbReference>
<dbReference type="InterPro" id="IPR015943">
    <property type="entry name" value="WD40/YVTN_repeat-like_dom_sf"/>
</dbReference>
<dbReference type="GeneTree" id="ENSGT01000000216300"/>
<dbReference type="Proteomes" id="UP000265080">
    <property type="component" value="Chromosome 1"/>
</dbReference>
<accession>A0A3P8RIL0</accession>
<dbReference type="Gene3D" id="2.130.10.10">
    <property type="entry name" value="YVTN repeat-like/Quinoprotein amine dehydrogenase"/>
    <property type="match status" value="1"/>
</dbReference>
<dbReference type="InterPro" id="IPR001680">
    <property type="entry name" value="WD40_rpt"/>
</dbReference>
<dbReference type="AlphaFoldDB" id="A0A3P8RIL0"/>
<dbReference type="SUPFAM" id="SSF50978">
    <property type="entry name" value="WD40 repeat-like"/>
    <property type="match status" value="1"/>
</dbReference>
<reference evidence="2 3" key="1">
    <citation type="submission" date="2018-03" db="EMBL/GenBank/DDBJ databases">
        <title>Finding Nemo's genes: A chromosome-scale reference assembly of the genome of the orange clownfish Amphiprion percula.</title>
        <authorList>
            <person name="Lehmann R."/>
        </authorList>
    </citation>
    <scope>NUCLEOTIDE SEQUENCE</scope>
</reference>
<organism evidence="2 3">
    <name type="scientific">Amphiprion percula</name>
    <name type="common">Orange clownfish</name>
    <name type="synonym">Lutjanus percula</name>
    <dbReference type="NCBI Taxonomy" id="161767"/>
    <lineage>
        <taxon>Eukaryota</taxon>
        <taxon>Metazoa</taxon>
        <taxon>Chordata</taxon>
        <taxon>Craniata</taxon>
        <taxon>Vertebrata</taxon>
        <taxon>Euteleostomi</taxon>
        <taxon>Actinopterygii</taxon>
        <taxon>Neopterygii</taxon>
        <taxon>Teleostei</taxon>
        <taxon>Neoteleostei</taxon>
        <taxon>Acanthomorphata</taxon>
        <taxon>Ovalentaria</taxon>
        <taxon>Pomacentridae</taxon>
        <taxon>Amphiprion</taxon>
    </lineage>
</organism>
<reference evidence="2" key="3">
    <citation type="submission" date="2025-09" db="UniProtKB">
        <authorList>
            <consortium name="Ensembl"/>
        </authorList>
    </citation>
    <scope>IDENTIFICATION</scope>
</reference>